<proteinExistence type="inferred from homology"/>
<dbReference type="PANTHER" id="PTHR21077">
    <property type="entry name" value="EME1 PROTEIN"/>
    <property type="match status" value="1"/>
</dbReference>
<organism evidence="10 11">
    <name type="scientific">Chloebia gouldiae</name>
    <name type="common">Gouldian finch</name>
    <name type="synonym">Erythrura gouldiae</name>
    <dbReference type="NCBI Taxonomy" id="44316"/>
    <lineage>
        <taxon>Eukaryota</taxon>
        <taxon>Metazoa</taxon>
        <taxon>Chordata</taxon>
        <taxon>Craniata</taxon>
        <taxon>Vertebrata</taxon>
        <taxon>Euteleostomi</taxon>
        <taxon>Archelosauria</taxon>
        <taxon>Archosauria</taxon>
        <taxon>Dinosauria</taxon>
        <taxon>Saurischia</taxon>
        <taxon>Theropoda</taxon>
        <taxon>Coelurosauria</taxon>
        <taxon>Aves</taxon>
        <taxon>Neognathae</taxon>
        <taxon>Neoaves</taxon>
        <taxon>Telluraves</taxon>
        <taxon>Australaves</taxon>
        <taxon>Passeriformes</taxon>
        <taxon>Passeroidea</taxon>
        <taxon>Passeridae</taxon>
        <taxon>Chloebia</taxon>
    </lineage>
</organism>
<dbReference type="Gene3D" id="1.10.150.670">
    <property type="entry name" value="Crossover junction endonuclease EME1, DNA-binding domain"/>
    <property type="match status" value="1"/>
</dbReference>
<keyword evidence="6" id="KW-0539">Nucleus</keyword>
<sequence length="579" mass="64603">MAEDESASESSDEENLPSFAYLLQPSPCLGEPSRPRSPSPDLEAAEVVKSLCGSSEGKEVDEEAMDVVPSHESVEMVVGAELIDLDAGDEGEASGFFCASGDSMAPGNEGLWEDVTPSGEIACDSENGARSVEGSSLCSLPVDSDRPSSSPVSRERPETSLPLKKRQYSQKEREAICQNAWQRRKEQEAKRREQEEEKERKRTIAKMLKAQRPGECQKYVTVVLDPVILQVEGGEQIHSALQAASYSCVFENHAVPCSITWRRKTVTSQMGGGDEWTEEPNVLVLLGLEEFLSMVHSYKQNADGCAERQKKTLQSYVAHLMEKMPGRTLALAVVGVENYFRSDFFLPNVSVFSLALKNAIGVYINSFYQRLEYKRSHQVQPKQRLRQTAASGNQEKRGERRKREVKDSGLDLSRMDVKEALVDLQLSTQVQVSIFESSEELGEYATMFTKAVAEAPYKRERENTGFSFYLEKDCCRGVKVDSSGKGLLKVWKRQIQQFNRVSSEMAEAIVSAYPSPQLLIQAYERCSSDQERENMLANIPVHRGEGVTATSRRIGPELSRRIYLQMTSHNPDLCLDSTG</sequence>
<dbReference type="InterPro" id="IPR043086">
    <property type="entry name" value="EME1_nucdom_sub1"/>
</dbReference>
<keyword evidence="4" id="KW-0233">DNA recombination</keyword>
<dbReference type="GO" id="GO:0000712">
    <property type="term" value="P:resolution of meiotic recombination intermediates"/>
    <property type="evidence" value="ECO:0007669"/>
    <property type="project" value="TreeGrafter"/>
</dbReference>
<evidence type="ECO:0000313" key="11">
    <source>
        <dbReference type="Proteomes" id="UP000276834"/>
    </source>
</evidence>
<feature type="region of interest" description="Disordered" evidence="8">
    <location>
        <begin position="124"/>
        <end position="172"/>
    </location>
</feature>
<dbReference type="InterPro" id="IPR042530">
    <property type="entry name" value="EME1/EME2_C"/>
</dbReference>
<name>A0A3L8SAA5_CHLGU</name>
<comment type="caution">
    <text evidence="10">The sequence shown here is derived from an EMBL/GenBank/DDBJ whole genome shotgun (WGS) entry which is preliminary data.</text>
</comment>
<feature type="compositionally biased region" description="Acidic residues" evidence="8">
    <location>
        <begin position="1"/>
        <end position="15"/>
    </location>
</feature>
<evidence type="ECO:0000256" key="6">
    <source>
        <dbReference type="ARBA" id="ARBA00023242"/>
    </source>
</evidence>
<dbReference type="Proteomes" id="UP000276834">
    <property type="component" value="Unassembled WGS sequence"/>
</dbReference>
<dbReference type="InterPro" id="IPR006166">
    <property type="entry name" value="ERCC4_domain"/>
</dbReference>
<evidence type="ECO:0000256" key="8">
    <source>
        <dbReference type="SAM" id="MobiDB-lite"/>
    </source>
</evidence>
<evidence type="ECO:0000256" key="1">
    <source>
        <dbReference type="ARBA" id="ARBA00004123"/>
    </source>
</evidence>
<feature type="region of interest" description="Disordered" evidence="8">
    <location>
        <begin position="1"/>
        <end position="45"/>
    </location>
</feature>
<keyword evidence="3" id="KW-0227">DNA damage</keyword>
<evidence type="ECO:0000259" key="9">
    <source>
        <dbReference type="SMART" id="SM00891"/>
    </source>
</evidence>
<evidence type="ECO:0000256" key="7">
    <source>
        <dbReference type="SAM" id="Coils"/>
    </source>
</evidence>
<comment type="subcellular location">
    <subcellularLocation>
        <location evidence="1">Nucleus</location>
    </subcellularLocation>
</comment>
<protein>
    <recommendedName>
        <fullName evidence="9">ERCC4 domain-containing protein</fullName>
    </recommendedName>
</protein>
<evidence type="ECO:0000256" key="3">
    <source>
        <dbReference type="ARBA" id="ARBA00022763"/>
    </source>
</evidence>
<dbReference type="GO" id="GO:0008821">
    <property type="term" value="F:crossover junction DNA endonuclease activity"/>
    <property type="evidence" value="ECO:0007669"/>
    <property type="project" value="TreeGrafter"/>
</dbReference>
<accession>A0A3L8SAA5</accession>
<dbReference type="GO" id="GO:0048476">
    <property type="term" value="C:Holliday junction resolvase complex"/>
    <property type="evidence" value="ECO:0007669"/>
    <property type="project" value="InterPro"/>
</dbReference>
<dbReference type="Gene3D" id="3.40.1620.30">
    <property type="entry name" value="ERCC4, Mus81-Eme1 complex, nuclease domain, subdomain 1"/>
    <property type="match status" value="1"/>
</dbReference>
<dbReference type="FunFam" id="3.40.1620.30:FF:000001">
    <property type="entry name" value="Essential meiotic structure-specific endonuclease 1"/>
    <property type="match status" value="1"/>
</dbReference>
<dbReference type="FunFam" id="1.10.150.670:FF:000002">
    <property type="entry name" value="Crossover junction endonuclease EME1"/>
    <property type="match status" value="1"/>
</dbReference>
<dbReference type="InterPro" id="IPR033310">
    <property type="entry name" value="Mms4/EME1/EME2"/>
</dbReference>
<keyword evidence="11" id="KW-1185">Reference proteome</keyword>
<dbReference type="OrthoDB" id="343092at2759"/>
<reference evidence="10 11" key="1">
    <citation type="journal article" date="2018" name="Proc. R. Soc. B">
        <title>A non-coding region near Follistatin controls head colour polymorphism in the Gouldian finch.</title>
        <authorList>
            <person name="Toomey M.B."/>
            <person name="Marques C.I."/>
            <person name="Andrade P."/>
            <person name="Araujo P.M."/>
            <person name="Sabatino S."/>
            <person name="Gazda M.A."/>
            <person name="Afonso S."/>
            <person name="Lopes R.J."/>
            <person name="Corbo J.C."/>
            <person name="Carneiro M."/>
        </authorList>
    </citation>
    <scope>NUCLEOTIDE SEQUENCE [LARGE SCALE GENOMIC DNA]</scope>
    <source>
        <strain evidence="10">Red01</strain>
        <tissue evidence="10">Muscle</tissue>
    </source>
</reference>
<dbReference type="AlphaFoldDB" id="A0A3L8SAA5"/>
<evidence type="ECO:0000256" key="5">
    <source>
        <dbReference type="ARBA" id="ARBA00023204"/>
    </source>
</evidence>
<keyword evidence="7" id="KW-0175">Coiled coil</keyword>
<dbReference type="SMART" id="SM00891">
    <property type="entry name" value="ERCC4"/>
    <property type="match status" value="1"/>
</dbReference>
<dbReference type="Pfam" id="PF21292">
    <property type="entry name" value="EME1-MUS81_C"/>
    <property type="match status" value="1"/>
</dbReference>
<feature type="coiled-coil region" evidence="7">
    <location>
        <begin position="177"/>
        <end position="211"/>
    </location>
</feature>
<comment type="similarity">
    <text evidence="2">Belongs to the EME1/MMS4 family.</text>
</comment>
<feature type="compositionally biased region" description="Polar residues" evidence="8">
    <location>
        <begin position="378"/>
        <end position="393"/>
    </location>
</feature>
<feature type="domain" description="ERCC4" evidence="9">
    <location>
        <begin position="221"/>
        <end position="524"/>
    </location>
</feature>
<dbReference type="STRING" id="44316.ENSEGOP00005009685"/>
<keyword evidence="5" id="KW-0234">DNA repair</keyword>
<dbReference type="GO" id="GO:0031573">
    <property type="term" value="P:mitotic intra-S DNA damage checkpoint signaling"/>
    <property type="evidence" value="ECO:0007669"/>
    <property type="project" value="TreeGrafter"/>
</dbReference>
<evidence type="ECO:0000313" key="10">
    <source>
        <dbReference type="EMBL" id="RLV99244.1"/>
    </source>
</evidence>
<feature type="compositionally biased region" description="Basic and acidic residues" evidence="8">
    <location>
        <begin position="394"/>
        <end position="407"/>
    </location>
</feature>
<feature type="region of interest" description="Disordered" evidence="8">
    <location>
        <begin position="378"/>
        <end position="407"/>
    </location>
</feature>
<dbReference type="EMBL" id="QUSF01000033">
    <property type="protein sequence ID" value="RLV99244.1"/>
    <property type="molecule type" value="Genomic_DNA"/>
</dbReference>
<dbReference type="InterPro" id="IPR043087">
    <property type="entry name" value="Eme1_nucdom_sub2"/>
</dbReference>
<evidence type="ECO:0000256" key="4">
    <source>
        <dbReference type="ARBA" id="ARBA00023172"/>
    </source>
</evidence>
<dbReference type="PANTHER" id="PTHR21077:SF7">
    <property type="entry name" value="CROSSOVER JUNCTION ENDONUCLEASE EME1"/>
    <property type="match status" value="1"/>
</dbReference>
<dbReference type="GO" id="GO:0031297">
    <property type="term" value="P:replication fork processing"/>
    <property type="evidence" value="ECO:0007669"/>
    <property type="project" value="TreeGrafter"/>
</dbReference>
<gene>
    <name evidence="10" type="ORF">DV515_00009911</name>
</gene>
<dbReference type="GO" id="GO:0005634">
    <property type="term" value="C:nucleus"/>
    <property type="evidence" value="ECO:0007669"/>
    <property type="project" value="UniProtKB-SubCell"/>
</dbReference>
<dbReference type="Gene3D" id="4.10.800.30">
    <property type="entry name" value="ERCC4, Mus81-Eme1 complex, nuclease domain, subdomain 2"/>
    <property type="match status" value="2"/>
</dbReference>
<dbReference type="GO" id="GO:0006302">
    <property type="term" value="P:double-strand break repair"/>
    <property type="evidence" value="ECO:0007669"/>
    <property type="project" value="TreeGrafter"/>
</dbReference>
<dbReference type="GO" id="GO:0003677">
    <property type="term" value="F:DNA binding"/>
    <property type="evidence" value="ECO:0007669"/>
    <property type="project" value="InterPro"/>
</dbReference>
<evidence type="ECO:0000256" key="2">
    <source>
        <dbReference type="ARBA" id="ARBA00005313"/>
    </source>
</evidence>